<dbReference type="Gene3D" id="2.60.120.620">
    <property type="entry name" value="q2cbj1_9rhob like domain"/>
    <property type="match status" value="1"/>
</dbReference>
<dbReference type="SUPFAM" id="SSF51197">
    <property type="entry name" value="Clavaminate synthase-like"/>
    <property type="match status" value="1"/>
</dbReference>
<dbReference type="RefSeq" id="WP_203743977.1">
    <property type="nucleotide sequence ID" value="NZ_BONF01000009.1"/>
</dbReference>
<protein>
    <submittedName>
        <fullName evidence="1">Phytanoyl-CoA dioxygenase</fullName>
    </submittedName>
</protein>
<organism evidence="1 2">
    <name type="scientific">Catellatospora bangladeshensis</name>
    <dbReference type="NCBI Taxonomy" id="310355"/>
    <lineage>
        <taxon>Bacteria</taxon>
        <taxon>Bacillati</taxon>
        <taxon>Actinomycetota</taxon>
        <taxon>Actinomycetes</taxon>
        <taxon>Micromonosporales</taxon>
        <taxon>Micromonosporaceae</taxon>
        <taxon>Catellatospora</taxon>
    </lineage>
</organism>
<keyword evidence="1" id="KW-0223">Dioxygenase</keyword>
<proteinExistence type="predicted"/>
<dbReference type="InterPro" id="IPR008775">
    <property type="entry name" value="Phytyl_CoA_dOase-like"/>
</dbReference>
<dbReference type="Pfam" id="PF05721">
    <property type="entry name" value="PhyH"/>
    <property type="match status" value="1"/>
</dbReference>
<sequence length="256" mass="27012">MDSGDIERFERDGHLAVRGAVAPDTAAACRDAIWAALAEQGVTRDRATWARPVVRVACPEGGPFEAAGTAPALHAAYDALIGPGRWTPRAGVGGSVPVRFPSEEFPGDVGWHIEGSYEVGGEYWANVRSRARGLLALFLFSDVGEDDAPTRLVVGSHLAIPRILRPAGEAGMSGDEPVTRVRPSLLCRTVVHATGRAGDVFLCHPFIVHTATWPHRGTTPRMMAQPAVHVADGFAIDGSDPSPVARAIVAGFGADL</sequence>
<evidence type="ECO:0000313" key="1">
    <source>
        <dbReference type="EMBL" id="GIF80444.1"/>
    </source>
</evidence>
<name>A0A8J3JD36_9ACTN</name>
<dbReference type="GO" id="GO:0016706">
    <property type="term" value="F:2-oxoglutarate-dependent dioxygenase activity"/>
    <property type="evidence" value="ECO:0007669"/>
    <property type="project" value="UniProtKB-ARBA"/>
</dbReference>
<gene>
    <name evidence="1" type="ORF">Cba03nite_17930</name>
</gene>
<evidence type="ECO:0000313" key="2">
    <source>
        <dbReference type="Proteomes" id="UP000601223"/>
    </source>
</evidence>
<accession>A0A8J3JD36</accession>
<dbReference type="EMBL" id="BONF01000009">
    <property type="protein sequence ID" value="GIF80444.1"/>
    <property type="molecule type" value="Genomic_DNA"/>
</dbReference>
<comment type="caution">
    <text evidence="1">The sequence shown here is derived from an EMBL/GenBank/DDBJ whole genome shotgun (WGS) entry which is preliminary data.</text>
</comment>
<keyword evidence="2" id="KW-1185">Reference proteome</keyword>
<keyword evidence="1" id="KW-0560">Oxidoreductase</keyword>
<reference evidence="1 2" key="1">
    <citation type="submission" date="2021-01" db="EMBL/GenBank/DDBJ databases">
        <title>Whole genome shotgun sequence of Catellatospora bangladeshensis NBRC 107357.</title>
        <authorList>
            <person name="Komaki H."/>
            <person name="Tamura T."/>
        </authorList>
    </citation>
    <scope>NUCLEOTIDE SEQUENCE [LARGE SCALE GENOMIC DNA]</scope>
    <source>
        <strain evidence="1 2">NBRC 107357</strain>
    </source>
</reference>
<dbReference type="AlphaFoldDB" id="A0A8J3JD36"/>
<dbReference type="Proteomes" id="UP000601223">
    <property type="component" value="Unassembled WGS sequence"/>
</dbReference>